<dbReference type="PhylomeDB" id="S7ZTD7"/>
<evidence type="ECO:0000256" key="1">
    <source>
        <dbReference type="SAM" id="MobiDB-lite"/>
    </source>
</evidence>
<dbReference type="HOGENOM" id="CLU_005049_1_2_1"/>
<dbReference type="PANTHER" id="PTHR33840:SF16">
    <property type="entry name" value="DUF2235 DOMAIN-CONTAINING PROTEIN"/>
    <property type="match status" value="1"/>
</dbReference>
<name>S7ZTD7_PENO1</name>
<dbReference type="AlphaFoldDB" id="S7ZTD7"/>
<accession>S7ZTD7</accession>
<dbReference type="STRING" id="933388.S7ZTD7"/>
<feature type="domain" description="T6SS Phospholipase effector Tle1-like catalytic" evidence="2">
    <location>
        <begin position="28"/>
        <end position="395"/>
    </location>
</feature>
<feature type="region of interest" description="Disordered" evidence="1">
    <location>
        <begin position="1"/>
        <end position="20"/>
    </location>
</feature>
<dbReference type="Pfam" id="PF09994">
    <property type="entry name" value="T6SS_Tle1-like_cat"/>
    <property type="match status" value="1"/>
</dbReference>
<evidence type="ECO:0000259" key="2">
    <source>
        <dbReference type="Pfam" id="PF09994"/>
    </source>
</evidence>
<organism evidence="3 4">
    <name type="scientific">Penicillium oxalicum (strain 114-2 / CGMCC 5302)</name>
    <name type="common">Penicillium decumbens</name>
    <dbReference type="NCBI Taxonomy" id="933388"/>
    <lineage>
        <taxon>Eukaryota</taxon>
        <taxon>Fungi</taxon>
        <taxon>Dikarya</taxon>
        <taxon>Ascomycota</taxon>
        <taxon>Pezizomycotina</taxon>
        <taxon>Eurotiomycetes</taxon>
        <taxon>Eurotiomycetidae</taxon>
        <taxon>Eurotiales</taxon>
        <taxon>Aspergillaceae</taxon>
        <taxon>Penicillium</taxon>
    </lineage>
</organism>
<dbReference type="OrthoDB" id="59699at2759"/>
<gene>
    <name evidence="3" type="ORF">PDE_08932</name>
</gene>
<sequence>MDTVGPCDLPGEEPLRQRNDAKLTPARKRIIICCDGTWQSAVSGKKSVPSNVTRLCRSLNPVGTDKDGKEWQQVVWYDSGIGTHSLALGDALEGLTGQGMETNVIEAYNFVVLNYNPGDKIMCFGFSRGAYTARTIAGLISDIGVCQQSDLNRFPDLWAVYKKVKHGKRFHRSDLWFDWMWGKADEHQGAGDADHRDFVYESVPQGDWAQDGSREVEVVGVFDTVGSLGMPEVFGIKFPNSENWHNVGLSPNIPNAFQVLALDERRNAFSPTLWYLDKKTVTKEQVDALVEAEKEAEREYWATLQYAIDLKKTGMATDEQVNAQARKVNEAARAWNKASRKRVRYQNRFEQHPVLRQVWLPGYHINIGGGDPATLENEGNMENMANIAFAWMLDQIKEYVSVNEQIVMDEQTKSEQHIEQLNSMSRVAEVQRKNAKSNVLTKWTKSVTDAAMGVIQAPLKLFKKAAVQKLYEIGWGTGILVDSYTITYWANGQKRRTPGEYVQDKDEALVDTCEFIHPVVHYRVQWAQKRNQQESSHPLYLPVGPKFKYDRRKQIDKAGEPYFEYEIGGCQKPLPEWKLGGLGSYERRAIAGQEAYDYVDKLDEELKTGIRTIRRSTAPPVETNTQRWKEFIKSNMVGVSVHGSTLVDSTVKGNLCRDPVVGK</sequence>
<reference evidence="3 4" key="1">
    <citation type="journal article" date="2013" name="PLoS ONE">
        <title>Genomic and secretomic analyses reveal unique features of the lignocellulolytic enzyme system of Penicillium decumbens.</title>
        <authorList>
            <person name="Liu G."/>
            <person name="Zhang L."/>
            <person name="Wei X."/>
            <person name="Zou G."/>
            <person name="Qin Y."/>
            <person name="Ma L."/>
            <person name="Li J."/>
            <person name="Zheng H."/>
            <person name="Wang S."/>
            <person name="Wang C."/>
            <person name="Xun L."/>
            <person name="Zhao G.-P."/>
            <person name="Zhou Z."/>
            <person name="Qu Y."/>
        </authorList>
    </citation>
    <scope>NUCLEOTIDE SEQUENCE [LARGE SCALE GENOMIC DNA]</scope>
    <source>
        <strain evidence="4">114-2 / CGMCC 5302</strain>
    </source>
</reference>
<evidence type="ECO:0000313" key="3">
    <source>
        <dbReference type="EMBL" id="EPS33970.1"/>
    </source>
</evidence>
<dbReference type="eggNOG" id="ENOG502SHF3">
    <property type="taxonomic scope" value="Eukaryota"/>
</dbReference>
<keyword evidence="4" id="KW-1185">Reference proteome</keyword>
<protein>
    <recommendedName>
        <fullName evidence="2">T6SS Phospholipase effector Tle1-like catalytic domain-containing protein</fullName>
    </recommendedName>
</protein>
<dbReference type="InterPro" id="IPR018712">
    <property type="entry name" value="Tle1-like_cat"/>
</dbReference>
<dbReference type="PANTHER" id="PTHR33840">
    <property type="match status" value="1"/>
</dbReference>
<proteinExistence type="predicted"/>
<evidence type="ECO:0000313" key="4">
    <source>
        <dbReference type="Proteomes" id="UP000019376"/>
    </source>
</evidence>
<dbReference type="Proteomes" id="UP000019376">
    <property type="component" value="Unassembled WGS sequence"/>
</dbReference>
<dbReference type="EMBL" id="KB644415">
    <property type="protein sequence ID" value="EPS33970.1"/>
    <property type="molecule type" value="Genomic_DNA"/>
</dbReference>